<feature type="domain" description="Tripartite ATP-independent periplasmic transporters DctQ component" evidence="10">
    <location>
        <begin position="23"/>
        <end position="153"/>
    </location>
</feature>
<dbReference type="PANTHER" id="PTHR35011:SF2">
    <property type="entry name" value="2,3-DIKETO-L-GULONATE TRAP TRANSPORTER SMALL PERMEASE PROTEIN YIAM"/>
    <property type="match status" value="1"/>
</dbReference>
<feature type="transmembrane region" description="Helical" evidence="9">
    <location>
        <begin position="128"/>
        <end position="146"/>
    </location>
</feature>
<feature type="transmembrane region" description="Helical" evidence="9">
    <location>
        <begin position="15"/>
        <end position="37"/>
    </location>
</feature>
<evidence type="ECO:0000256" key="7">
    <source>
        <dbReference type="ARBA" id="ARBA00023136"/>
    </source>
</evidence>
<evidence type="ECO:0000256" key="4">
    <source>
        <dbReference type="ARBA" id="ARBA00022519"/>
    </source>
</evidence>
<feature type="transmembrane region" description="Helical" evidence="9">
    <location>
        <begin position="86"/>
        <end position="108"/>
    </location>
</feature>
<feature type="transmembrane region" description="Helical" evidence="9">
    <location>
        <begin position="57"/>
        <end position="79"/>
    </location>
</feature>
<keyword evidence="7 9" id="KW-0472">Membrane</keyword>
<name>A0A1N7NG99_9PROT</name>
<evidence type="ECO:0000256" key="3">
    <source>
        <dbReference type="ARBA" id="ARBA00022475"/>
    </source>
</evidence>
<sequence length="181" mass="20299">MKTIRRWLNGIEEGVISLLMVTITLLVVAEVVARFVFNTGINWAQEATLHLSAWMVLFGASYGVKVGCHIGVDAFVRLLPRHIRRLVSFVAVIGSIVYCALFSWGAWFYLKKVYKIGIKVDDLHIAKWLAHSILLIGLILLGIRFLQLAWQILTDKADGFAFADEAKDAMHLVDTDEQGSK</sequence>
<gene>
    <name evidence="11" type="ORF">SAMN05421779_105103</name>
</gene>
<dbReference type="Pfam" id="PF04290">
    <property type="entry name" value="DctQ"/>
    <property type="match status" value="1"/>
</dbReference>
<keyword evidence="5 9" id="KW-0812">Transmembrane</keyword>
<dbReference type="GO" id="GO:0015740">
    <property type="term" value="P:C4-dicarboxylate transport"/>
    <property type="evidence" value="ECO:0007669"/>
    <property type="project" value="TreeGrafter"/>
</dbReference>
<comment type="subcellular location">
    <subcellularLocation>
        <location evidence="1 9">Cell inner membrane</location>
        <topology evidence="1 9">Multi-pass membrane protein</topology>
    </subcellularLocation>
</comment>
<keyword evidence="3" id="KW-1003">Cell membrane</keyword>
<dbReference type="RefSeq" id="WP_217696096.1">
    <property type="nucleotide sequence ID" value="NZ_FTOA01000005.1"/>
</dbReference>
<evidence type="ECO:0000313" key="11">
    <source>
        <dbReference type="EMBL" id="SIS97377.1"/>
    </source>
</evidence>
<protein>
    <recommendedName>
        <fullName evidence="9">TRAP transporter small permease protein</fullName>
    </recommendedName>
</protein>
<evidence type="ECO:0000256" key="2">
    <source>
        <dbReference type="ARBA" id="ARBA00022448"/>
    </source>
</evidence>
<dbReference type="InterPro" id="IPR007387">
    <property type="entry name" value="TRAP_DctQ"/>
</dbReference>
<dbReference type="AlphaFoldDB" id="A0A1N7NG99"/>
<evidence type="ECO:0000259" key="10">
    <source>
        <dbReference type="Pfam" id="PF04290"/>
    </source>
</evidence>
<dbReference type="Proteomes" id="UP000185678">
    <property type="component" value="Unassembled WGS sequence"/>
</dbReference>
<keyword evidence="12" id="KW-1185">Reference proteome</keyword>
<dbReference type="GO" id="GO:0022857">
    <property type="term" value="F:transmembrane transporter activity"/>
    <property type="evidence" value="ECO:0007669"/>
    <property type="project" value="UniProtKB-UniRule"/>
</dbReference>
<reference evidence="11 12" key="1">
    <citation type="submission" date="2017-01" db="EMBL/GenBank/DDBJ databases">
        <authorList>
            <person name="Mah S.A."/>
            <person name="Swanson W.J."/>
            <person name="Moy G.W."/>
            <person name="Vacquier V.D."/>
        </authorList>
    </citation>
    <scope>NUCLEOTIDE SEQUENCE [LARGE SCALE GENOMIC DNA]</scope>
    <source>
        <strain evidence="11 12">DSM 11589</strain>
    </source>
</reference>
<dbReference type="PANTHER" id="PTHR35011">
    <property type="entry name" value="2,3-DIKETO-L-GULONATE TRAP TRANSPORTER SMALL PERMEASE PROTEIN YIAM"/>
    <property type="match status" value="1"/>
</dbReference>
<evidence type="ECO:0000313" key="12">
    <source>
        <dbReference type="Proteomes" id="UP000185678"/>
    </source>
</evidence>
<proteinExistence type="inferred from homology"/>
<comment type="similarity">
    <text evidence="8 9">Belongs to the TRAP transporter small permease family.</text>
</comment>
<evidence type="ECO:0000256" key="1">
    <source>
        <dbReference type="ARBA" id="ARBA00004429"/>
    </source>
</evidence>
<organism evidence="11 12">
    <name type="scientific">Insolitispirillum peregrinum</name>
    <dbReference type="NCBI Taxonomy" id="80876"/>
    <lineage>
        <taxon>Bacteria</taxon>
        <taxon>Pseudomonadati</taxon>
        <taxon>Pseudomonadota</taxon>
        <taxon>Alphaproteobacteria</taxon>
        <taxon>Rhodospirillales</taxon>
        <taxon>Novispirillaceae</taxon>
        <taxon>Insolitispirillum</taxon>
    </lineage>
</organism>
<dbReference type="STRING" id="80876.SAMN05421779_105103"/>
<dbReference type="EMBL" id="FTOA01000005">
    <property type="protein sequence ID" value="SIS97377.1"/>
    <property type="molecule type" value="Genomic_DNA"/>
</dbReference>
<evidence type="ECO:0000256" key="5">
    <source>
        <dbReference type="ARBA" id="ARBA00022692"/>
    </source>
</evidence>
<dbReference type="GO" id="GO:0005886">
    <property type="term" value="C:plasma membrane"/>
    <property type="evidence" value="ECO:0007669"/>
    <property type="project" value="UniProtKB-SubCell"/>
</dbReference>
<evidence type="ECO:0000256" key="6">
    <source>
        <dbReference type="ARBA" id="ARBA00022989"/>
    </source>
</evidence>
<dbReference type="InterPro" id="IPR055348">
    <property type="entry name" value="DctQ"/>
</dbReference>
<keyword evidence="4 9" id="KW-0997">Cell inner membrane</keyword>
<keyword evidence="6 9" id="KW-1133">Transmembrane helix</keyword>
<accession>A0A1N7NG99</accession>
<evidence type="ECO:0000256" key="8">
    <source>
        <dbReference type="ARBA" id="ARBA00038436"/>
    </source>
</evidence>
<keyword evidence="2 9" id="KW-0813">Transport</keyword>
<comment type="function">
    <text evidence="9">Part of the tripartite ATP-independent periplasmic (TRAP) transport system.</text>
</comment>
<evidence type="ECO:0000256" key="9">
    <source>
        <dbReference type="RuleBase" id="RU369079"/>
    </source>
</evidence>
<comment type="subunit">
    <text evidence="9">The complex comprises the extracytoplasmic solute receptor protein and the two transmembrane proteins.</text>
</comment>